<gene>
    <name evidence="2" type="ORF">JX265_002638</name>
</gene>
<keyword evidence="3" id="KW-1185">Reference proteome</keyword>
<comment type="caution">
    <text evidence="2">The sequence shown here is derived from an EMBL/GenBank/DDBJ whole genome shotgun (WGS) entry which is preliminary data.</text>
</comment>
<dbReference type="AlphaFoldDB" id="A0A9Q0AQK5"/>
<dbReference type="Proteomes" id="UP000829685">
    <property type="component" value="Unassembled WGS sequence"/>
</dbReference>
<organism evidence="2 3">
    <name type="scientific">Neoarthrinium moseri</name>
    <dbReference type="NCBI Taxonomy" id="1658444"/>
    <lineage>
        <taxon>Eukaryota</taxon>
        <taxon>Fungi</taxon>
        <taxon>Dikarya</taxon>
        <taxon>Ascomycota</taxon>
        <taxon>Pezizomycotina</taxon>
        <taxon>Sordariomycetes</taxon>
        <taxon>Xylariomycetidae</taxon>
        <taxon>Amphisphaeriales</taxon>
        <taxon>Apiosporaceae</taxon>
        <taxon>Neoarthrinium</taxon>
    </lineage>
</organism>
<feature type="region of interest" description="Disordered" evidence="1">
    <location>
        <begin position="166"/>
        <end position="228"/>
    </location>
</feature>
<sequence length="245" mass="25348">MAPIPVYADSPIASKPSGVTPQTACEDALDSGKRAVAPAAVTATPTRPQVAYPQAQPGAAPALPAATTTAHAHVAPLQPTPTQDLRRDEGPPPPQPGAVPKATGTHLPPPPKAGERFVPPPTTSAPQAATMPYPQQMSIPPPTMAYPAQQTGTSTAAAPSSAFTGLGTGHGLGQAESLQHPPGYQQNVNASELDKYQRSAVLRNDSDQLSDADEGVWNSAKKWAQATGEKLAAAETEIWKKINKE</sequence>
<accession>A0A9Q0AQK5</accession>
<dbReference type="OrthoDB" id="5385910at2759"/>
<feature type="compositionally biased region" description="Pro residues" evidence="1">
    <location>
        <begin position="107"/>
        <end position="123"/>
    </location>
</feature>
<dbReference type="EMBL" id="JAFIMR010000004">
    <property type="protein sequence ID" value="KAI1879684.1"/>
    <property type="molecule type" value="Genomic_DNA"/>
</dbReference>
<feature type="region of interest" description="Disordered" evidence="1">
    <location>
        <begin position="1"/>
        <end position="129"/>
    </location>
</feature>
<evidence type="ECO:0000313" key="2">
    <source>
        <dbReference type="EMBL" id="KAI1879684.1"/>
    </source>
</evidence>
<evidence type="ECO:0000256" key="1">
    <source>
        <dbReference type="SAM" id="MobiDB-lite"/>
    </source>
</evidence>
<reference evidence="2" key="1">
    <citation type="submission" date="2021-03" db="EMBL/GenBank/DDBJ databases">
        <title>Revisited historic fungal species revealed as producer of novel bioactive compounds through whole genome sequencing and comparative genomics.</title>
        <authorList>
            <person name="Vignolle G.A."/>
            <person name="Hochenegger N."/>
            <person name="Mach R.L."/>
            <person name="Mach-Aigner A.R."/>
            <person name="Javad Rahimi M."/>
            <person name="Salim K.A."/>
            <person name="Chan C.M."/>
            <person name="Lim L.B.L."/>
            <person name="Cai F."/>
            <person name="Druzhinina I.S."/>
            <person name="U'Ren J.M."/>
            <person name="Derntl C."/>
        </authorList>
    </citation>
    <scope>NUCLEOTIDE SEQUENCE</scope>
    <source>
        <strain evidence="2">TUCIM 5799</strain>
    </source>
</reference>
<protein>
    <submittedName>
        <fullName evidence="2">Uncharacterized protein</fullName>
    </submittedName>
</protein>
<feature type="compositionally biased region" description="Low complexity" evidence="1">
    <location>
        <begin position="34"/>
        <end position="77"/>
    </location>
</feature>
<evidence type="ECO:0000313" key="3">
    <source>
        <dbReference type="Proteomes" id="UP000829685"/>
    </source>
</evidence>
<proteinExistence type="predicted"/>
<name>A0A9Q0AQK5_9PEZI</name>